<name>A0A9N9SKH3_PHACE</name>
<dbReference type="AlphaFoldDB" id="A0A9N9SKH3"/>
<evidence type="ECO:0000313" key="2">
    <source>
        <dbReference type="EMBL" id="CAG9823044.1"/>
    </source>
</evidence>
<organism evidence="2 3">
    <name type="scientific">Phaedon cochleariae</name>
    <name type="common">Mustard beetle</name>
    <dbReference type="NCBI Taxonomy" id="80249"/>
    <lineage>
        <taxon>Eukaryota</taxon>
        <taxon>Metazoa</taxon>
        <taxon>Ecdysozoa</taxon>
        <taxon>Arthropoda</taxon>
        <taxon>Hexapoda</taxon>
        <taxon>Insecta</taxon>
        <taxon>Pterygota</taxon>
        <taxon>Neoptera</taxon>
        <taxon>Endopterygota</taxon>
        <taxon>Coleoptera</taxon>
        <taxon>Polyphaga</taxon>
        <taxon>Cucujiformia</taxon>
        <taxon>Chrysomeloidea</taxon>
        <taxon>Chrysomelidae</taxon>
        <taxon>Chrysomelinae</taxon>
        <taxon>Chrysomelini</taxon>
        <taxon>Phaedon</taxon>
    </lineage>
</organism>
<dbReference type="OrthoDB" id="10062454at2759"/>
<dbReference type="GO" id="GO:0004843">
    <property type="term" value="F:cysteine-type deubiquitinase activity"/>
    <property type="evidence" value="ECO:0007669"/>
    <property type="project" value="InterPro"/>
</dbReference>
<dbReference type="SUPFAM" id="SSF54001">
    <property type="entry name" value="Cysteine proteinases"/>
    <property type="match status" value="1"/>
</dbReference>
<evidence type="ECO:0000313" key="3">
    <source>
        <dbReference type="Proteomes" id="UP001153737"/>
    </source>
</evidence>
<keyword evidence="3" id="KW-1185">Reference proteome</keyword>
<protein>
    <recommendedName>
        <fullName evidence="1">Peptidase C19 ubiquitin carboxyl-terminal hydrolase domain-containing protein</fullName>
    </recommendedName>
</protein>
<gene>
    <name evidence="2" type="ORF">PHAECO_LOCUS10066</name>
</gene>
<dbReference type="Proteomes" id="UP001153737">
    <property type="component" value="Chromosome 6"/>
</dbReference>
<evidence type="ECO:0000259" key="1">
    <source>
        <dbReference type="Pfam" id="PF00443"/>
    </source>
</evidence>
<dbReference type="Gene3D" id="3.90.70.10">
    <property type="entry name" value="Cysteine proteinases"/>
    <property type="match status" value="1"/>
</dbReference>
<feature type="domain" description="Peptidase C19 ubiquitin carboxyl-terminal hydrolase" evidence="1">
    <location>
        <begin position="3"/>
        <end position="59"/>
    </location>
</feature>
<dbReference type="InterPro" id="IPR038765">
    <property type="entry name" value="Papain-like_cys_pep_sf"/>
</dbReference>
<accession>A0A9N9SKH3</accession>
<proteinExistence type="predicted"/>
<dbReference type="EMBL" id="OU896712">
    <property type="protein sequence ID" value="CAG9823044.1"/>
    <property type="molecule type" value="Genomic_DNA"/>
</dbReference>
<sequence length="100" mass="11688">MKHSSDPYQPMTLLQAVREANSIFEDYNKQDAHELLVNLLDNIRRTEDDLIQQVQHYPKLLDGKKSTVNSLRMWNRTCYKKIETAREAIPVDHMNDGDST</sequence>
<dbReference type="GO" id="GO:0016579">
    <property type="term" value="P:protein deubiquitination"/>
    <property type="evidence" value="ECO:0007669"/>
    <property type="project" value="InterPro"/>
</dbReference>
<reference evidence="2" key="2">
    <citation type="submission" date="2022-10" db="EMBL/GenBank/DDBJ databases">
        <authorList>
            <consortium name="ENA_rothamsted_submissions"/>
            <consortium name="culmorum"/>
            <person name="King R."/>
        </authorList>
    </citation>
    <scope>NUCLEOTIDE SEQUENCE</scope>
</reference>
<reference evidence="2" key="1">
    <citation type="submission" date="2022-01" db="EMBL/GenBank/DDBJ databases">
        <authorList>
            <person name="King R."/>
        </authorList>
    </citation>
    <scope>NUCLEOTIDE SEQUENCE</scope>
</reference>
<dbReference type="InterPro" id="IPR001394">
    <property type="entry name" value="Peptidase_C19_UCH"/>
</dbReference>
<dbReference type="Pfam" id="PF00443">
    <property type="entry name" value="UCH"/>
    <property type="match status" value="1"/>
</dbReference>